<dbReference type="Proteomes" id="UP000305881">
    <property type="component" value="Chromosome"/>
</dbReference>
<protein>
    <submittedName>
        <fullName evidence="4">CHASE2 domain-containing protein</fullName>
    </submittedName>
</protein>
<feature type="transmembrane region" description="Helical" evidence="2">
    <location>
        <begin position="447"/>
        <end position="469"/>
    </location>
</feature>
<evidence type="ECO:0000256" key="2">
    <source>
        <dbReference type="SAM" id="Phobius"/>
    </source>
</evidence>
<dbReference type="OrthoDB" id="7348688at2"/>
<dbReference type="AlphaFoldDB" id="A0A4P9UN54"/>
<dbReference type="InterPro" id="IPR007890">
    <property type="entry name" value="CHASE2"/>
</dbReference>
<dbReference type="STRING" id="675511.GCA_000341735_01759"/>
<keyword evidence="5" id="KW-1185">Reference proteome</keyword>
<dbReference type="RefSeq" id="WP_017840303.1">
    <property type="nucleotide sequence ID" value="NZ_CP035467.1"/>
</dbReference>
<dbReference type="SMART" id="SM01080">
    <property type="entry name" value="CHASE2"/>
    <property type="match status" value="1"/>
</dbReference>
<feature type="domain" description="CHASE2" evidence="3">
    <location>
        <begin position="121"/>
        <end position="463"/>
    </location>
</feature>
<feature type="transmembrane region" description="Helical" evidence="2">
    <location>
        <begin position="91"/>
        <end position="109"/>
    </location>
</feature>
<organism evidence="4 5">
    <name type="scientific">Methylotuvimicrobium buryatense</name>
    <name type="common">Methylomicrobium buryatense</name>
    <dbReference type="NCBI Taxonomy" id="95641"/>
    <lineage>
        <taxon>Bacteria</taxon>
        <taxon>Pseudomonadati</taxon>
        <taxon>Pseudomonadota</taxon>
        <taxon>Gammaproteobacteria</taxon>
        <taxon>Methylococcales</taxon>
        <taxon>Methylococcaceae</taxon>
        <taxon>Methylotuvimicrobium</taxon>
    </lineage>
</organism>
<evidence type="ECO:0000313" key="5">
    <source>
        <dbReference type="Proteomes" id="UP000305881"/>
    </source>
</evidence>
<dbReference type="Pfam" id="PF05226">
    <property type="entry name" value="CHASE2"/>
    <property type="match status" value="1"/>
</dbReference>
<feature type="compositionally biased region" description="Polar residues" evidence="1">
    <location>
        <begin position="1"/>
        <end position="14"/>
    </location>
</feature>
<reference evidence="5" key="1">
    <citation type="journal article" date="2019" name="J. Bacteriol.">
        <title>A Mutagenic Screen Identifies a TonB-Dependent Receptor Required for the Lanthanide Metal Switch in the Type I Methanotroph 'Methylotuvimicrobium buryatense' 5GB1C.</title>
        <authorList>
            <person name="Groom J.D."/>
            <person name="Ford S.M."/>
            <person name="Pesesky M.W."/>
            <person name="Lidstrom M.E."/>
        </authorList>
    </citation>
    <scope>NUCLEOTIDE SEQUENCE [LARGE SCALE GENOMIC DNA]</scope>
    <source>
        <strain evidence="5">5GB1C</strain>
    </source>
</reference>
<evidence type="ECO:0000259" key="3">
    <source>
        <dbReference type="SMART" id="SM01080"/>
    </source>
</evidence>
<sequence length="523" mass="59253">MDNKTITNTGLNETNNKDSSSRQSQDNLKSVEDLYVKCFKPTVSFCSDGEFRVEVRGRIREGIKNALNLFSISDLKGDINKVREVIFQGRTFSVAAVIFLSWMLTNFLLDKASPFGIKKAADDYSEFIIDRIAAPFYGSEAQNEIVVVLINDNTLIKEGQAWPPHYDWYSRLLHRVLKNQPKAVFFDVQFNNYRADDKTLDKARKELEEDLARFKVPLILAQGADTSRKNVFGHIKGVELAPVEWSNFGRGYPLLLPASKSGEAQNDSCNPDQSIATPALRLYREACSADSSIGCVEPTNLLSGKALCRPLTPHWGRAVSKIMETKKLVRLSECDLINPTEADRFQSFVKSIFHTFISGFDDDIMEKTRQPCAYTVTVLAHDLTNFDKVHDVLKGKIVLIGSGLSAMHDLVLTPVHGQLPGVYLHAMALDNLMTYGRDYYSHNKGRVFDFILISMAMVVSWSIAVVLRAKPRFYQFGLRLFAVLLIVALSFVLYTQYHYPAVHWLSFLLLYELIIRVIQQERH</sequence>
<name>A0A4P9UN54_METBY</name>
<keyword evidence="2" id="KW-0472">Membrane</keyword>
<keyword evidence="2" id="KW-1133">Transmembrane helix</keyword>
<dbReference type="KEGG" id="mbur:EQU24_06285"/>
<keyword evidence="2" id="KW-0812">Transmembrane</keyword>
<evidence type="ECO:0000256" key="1">
    <source>
        <dbReference type="SAM" id="MobiDB-lite"/>
    </source>
</evidence>
<evidence type="ECO:0000313" key="4">
    <source>
        <dbReference type="EMBL" id="QCW81903.1"/>
    </source>
</evidence>
<accession>A0A4P9UN54</accession>
<dbReference type="EMBL" id="CP035467">
    <property type="protein sequence ID" value="QCW81903.1"/>
    <property type="molecule type" value="Genomic_DNA"/>
</dbReference>
<proteinExistence type="predicted"/>
<feature type="transmembrane region" description="Helical" evidence="2">
    <location>
        <begin position="476"/>
        <end position="495"/>
    </location>
</feature>
<gene>
    <name evidence="4" type="ORF">EQU24_06285</name>
</gene>
<feature type="region of interest" description="Disordered" evidence="1">
    <location>
        <begin position="1"/>
        <end position="24"/>
    </location>
</feature>